<gene>
    <name evidence="1" type="ORF">GWO12_01755</name>
</gene>
<evidence type="ECO:0000313" key="2">
    <source>
        <dbReference type="Proteomes" id="UP000702544"/>
    </source>
</evidence>
<name>A0AAE5CAY4_9BACT</name>
<organism evidence="1 2">
    <name type="scientific">Candidatus Kutchimonas denitrificans</name>
    <dbReference type="NCBI Taxonomy" id="3056748"/>
    <lineage>
        <taxon>Bacteria</taxon>
        <taxon>Pseudomonadati</taxon>
        <taxon>Gemmatimonadota</taxon>
        <taxon>Gemmatimonadia</taxon>
        <taxon>Candidatus Palauibacterales</taxon>
        <taxon>Candidatus Palauibacteraceae</taxon>
        <taxon>Candidatus Kutchimonas</taxon>
    </lineage>
</organism>
<comment type="caution">
    <text evidence="1">The sequence shown here is derived from an EMBL/GenBank/DDBJ whole genome shotgun (WGS) entry which is preliminary data.</text>
</comment>
<accession>A0AAE5CAY4</accession>
<reference evidence="1 2" key="1">
    <citation type="submission" date="2020-01" db="EMBL/GenBank/DDBJ databases">
        <title>Genomes assembled from Gulf of Kutch pelagic sediment metagenomes.</title>
        <authorList>
            <person name="Chandrashekar M."/>
            <person name="Mahajan M.S."/>
            <person name="Dave K.J."/>
            <person name="Vatsa P."/>
            <person name="Nathani N.M."/>
        </authorList>
    </citation>
    <scope>NUCLEOTIDE SEQUENCE [LARGE SCALE GENOMIC DNA]</scope>
    <source>
        <strain evidence="1">KS3-K002</strain>
    </source>
</reference>
<proteinExistence type="predicted"/>
<dbReference type="InterPro" id="IPR025737">
    <property type="entry name" value="FApF"/>
</dbReference>
<dbReference type="AlphaFoldDB" id="A0AAE5CAY4"/>
<dbReference type="EMBL" id="JAACAK010000015">
    <property type="protein sequence ID" value="NIR73830.1"/>
    <property type="molecule type" value="Genomic_DNA"/>
</dbReference>
<sequence>MSLVAGLPDVAWAGAQTFNTALPVAPGEGVFRGQFVAIKRSDDPTRADRDLTVLGGVSVLGYGVTGDLTLFGVLPYLHKELELTTPAGARIERDTSGIGDLRAFARYTVFHDDAPGRTFRIAPFAGVEAPTGDDDERDRLGRLPQPLQLGSGSWDPFFGVVGTWQTLDYEVDAQLAYEVNTEANDFEFGDVFRADASLQYRLWPRQLGPGVPAFFYGVIEANLIHQDENEVDGVEDPDSGGTTLFLSPGVQYVTKRWVLEGVMQVPAFQDLNGTALQDDWTVRAGFRVNF</sequence>
<dbReference type="Proteomes" id="UP000702544">
    <property type="component" value="Unassembled WGS sequence"/>
</dbReference>
<dbReference type="Pfam" id="PF13557">
    <property type="entry name" value="Phenol_MetA_deg"/>
    <property type="match status" value="1"/>
</dbReference>
<protein>
    <submittedName>
        <fullName evidence="1">Transporter</fullName>
    </submittedName>
</protein>
<evidence type="ECO:0000313" key="1">
    <source>
        <dbReference type="EMBL" id="NIR73830.1"/>
    </source>
</evidence>